<evidence type="ECO:0000313" key="2">
    <source>
        <dbReference type="Proteomes" id="UP001139721"/>
    </source>
</evidence>
<keyword evidence="2" id="KW-1185">Reference proteome</keyword>
<name>A0A9X2IEF2_9GAMM</name>
<reference evidence="1" key="1">
    <citation type="submission" date="2021-11" db="EMBL/GenBank/DDBJ databases">
        <title>Legionella maioricencis sp. nov., a new species isolated from hot water samples in Mallorca.</title>
        <authorList>
            <person name="Crespi S."/>
            <person name="Drasar V."/>
            <person name="Salva-Serra F."/>
            <person name="Jaen-Luchoro D."/>
            <person name="Pineiro-Iglesias B."/>
            <person name="Aliaga F."/>
            <person name="Fernandez-Juarez V."/>
            <person name="Coll G."/>
            <person name="Moore E.R.B."/>
            <person name="Bennasar-Figueras A."/>
        </authorList>
    </citation>
    <scope>NUCLEOTIDE SEQUENCE</scope>
    <source>
        <strain evidence="1">HCPI-6</strain>
    </source>
</reference>
<dbReference type="AlphaFoldDB" id="A0A9X2IEF2"/>
<organism evidence="1 2">
    <name type="scientific">Legionella maioricensis</name>
    <dbReference type="NCBI Taxonomy" id="2896528"/>
    <lineage>
        <taxon>Bacteria</taxon>
        <taxon>Pseudomonadati</taxon>
        <taxon>Pseudomonadota</taxon>
        <taxon>Gammaproteobacteria</taxon>
        <taxon>Legionellales</taxon>
        <taxon>Legionellaceae</taxon>
        <taxon>Legionella</taxon>
    </lineage>
</organism>
<gene>
    <name evidence="1" type="ORF">LOX96_16880</name>
</gene>
<dbReference type="EMBL" id="JAJKBJ010000039">
    <property type="protein sequence ID" value="MCL9685778.1"/>
    <property type="molecule type" value="Genomic_DNA"/>
</dbReference>
<proteinExistence type="predicted"/>
<comment type="caution">
    <text evidence="1">The sequence shown here is derived from an EMBL/GenBank/DDBJ whole genome shotgun (WGS) entry which is preliminary data.</text>
</comment>
<accession>A0A9X2IEF2</accession>
<sequence length="411" mass="47341">MTFTPPQFPILNVNTLNLDTALSTLLGRYKIVDPTESGENQSSLRLLIARTQQVLDCKSDRVSQREVFNTLVNELREVLKEKDEEKHKRGTQFLLGALLHRYFRLISLYDSWNYSFYKSDPRSCRLFLAIRAALNLPDAKSDDYREKDLEILDVTTIVTALESFRDNMQLKDVKQMPRFKKYHHFAVEDPNFEKNLDEIIEKYKIIAAPLLKQFKAIDFIQSLAKKVADEHGQIEQALTEWNKVFVKEHMDFDSLNSEIIALHISKHISPVSLREKVLDLLYTPYIQSEMKKPINHKLFFEAMKKSNDDTASYEVFGGYALLLQSAGIEEQLRFCIDQALGGGEKPTDQNMLNGLKFLKQFIKENPSAILNCEFFGGKDKMDTQLAQNLKGLTEKIARKSEESTESSTLVH</sequence>
<dbReference type="RefSeq" id="WP_250424649.1">
    <property type="nucleotide sequence ID" value="NZ_JAJKBJ010000039.1"/>
</dbReference>
<dbReference type="Proteomes" id="UP001139721">
    <property type="component" value="Unassembled WGS sequence"/>
</dbReference>
<protein>
    <submittedName>
        <fullName evidence="1">Type IV secretion protein Dot</fullName>
    </submittedName>
</protein>
<evidence type="ECO:0000313" key="1">
    <source>
        <dbReference type="EMBL" id="MCL9685778.1"/>
    </source>
</evidence>